<protein>
    <submittedName>
        <fullName evidence="8">Membrane protein-like protein</fullName>
    </submittedName>
</protein>
<dbReference type="PANTHER" id="PTHR30509">
    <property type="entry name" value="P-HYDROXYBENZOIC ACID EFFLUX PUMP SUBUNIT-RELATED"/>
    <property type="match status" value="1"/>
</dbReference>
<reference evidence="8 9" key="1">
    <citation type="submission" date="2016-01" db="EMBL/GenBank/DDBJ databases">
        <authorList>
            <person name="Oliw E.H."/>
        </authorList>
    </citation>
    <scope>NUCLEOTIDE SEQUENCE [LARGE SCALE GENOMIC DNA]</scope>
    <source>
        <strain evidence="8">LMG 22029</strain>
    </source>
</reference>
<evidence type="ECO:0000256" key="6">
    <source>
        <dbReference type="ARBA" id="ARBA00023136"/>
    </source>
</evidence>
<evidence type="ECO:0000313" key="8">
    <source>
        <dbReference type="EMBL" id="SAL19379.1"/>
    </source>
</evidence>
<evidence type="ECO:0000256" key="3">
    <source>
        <dbReference type="ARBA" id="ARBA00022475"/>
    </source>
</evidence>
<accession>A0A158FJ56</accession>
<feature type="transmembrane region" description="Helical" evidence="7">
    <location>
        <begin position="120"/>
        <end position="139"/>
    </location>
</feature>
<dbReference type="EMBL" id="FCOC02000003">
    <property type="protein sequence ID" value="SAL19379.1"/>
    <property type="molecule type" value="Genomic_DNA"/>
</dbReference>
<dbReference type="InterPro" id="IPR006726">
    <property type="entry name" value="PHBA_efflux_AaeB/fusaric-R"/>
</dbReference>
<feature type="transmembrane region" description="Helical" evidence="7">
    <location>
        <begin position="46"/>
        <end position="66"/>
    </location>
</feature>
<dbReference type="PANTHER" id="PTHR30509:SF9">
    <property type="entry name" value="MULTIDRUG RESISTANCE PROTEIN MDTO"/>
    <property type="match status" value="1"/>
</dbReference>
<gene>
    <name evidence="8" type="ORF">AWB64_01300</name>
</gene>
<dbReference type="GO" id="GO:0022857">
    <property type="term" value="F:transmembrane transporter activity"/>
    <property type="evidence" value="ECO:0007669"/>
    <property type="project" value="InterPro"/>
</dbReference>
<evidence type="ECO:0000256" key="2">
    <source>
        <dbReference type="ARBA" id="ARBA00022448"/>
    </source>
</evidence>
<dbReference type="Pfam" id="PF04632">
    <property type="entry name" value="FUSC"/>
    <property type="match status" value="1"/>
</dbReference>
<evidence type="ECO:0000256" key="4">
    <source>
        <dbReference type="ARBA" id="ARBA00022692"/>
    </source>
</evidence>
<keyword evidence="4 7" id="KW-0812">Transmembrane</keyword>
<feature type="transmembrane region" description="Helical" evidence="7">
    <location>
        <begin position="73"/>
        <end position="91"/>
    </location>
</feature>
<dbReference type="AlphaFoldDB" id="A0A158FJ56"/>
<evidence type="ECO:0000256" key="5">
    <source>
        <dbReference type="ARBA" id="ARBA00022989"/>
    </source>
</evidence>
<evidence type="ECO:0000313" key="9">
    <source>
        <dbReference type="Proteomes" id="UP000054893"/>
    </source>
</evidence>
<evidence type="ECO:0000256" key="7">
    <source>
        <dbReference type="SAM" id="Phobius"/>
    </source>
</evidence>
<evidence type="ECO:0000256" key="1">
    <source>
        <dbReference type="ARBA" id="ARBA00004651"/>
    </source>
</evidence>
<keyword evidence="3" id="KW-1003">Cell membrane</keyword>
<feature type="transmembrane region" description="Helical" evidence="7">
    <location>
        <begin position="145"/>
        <end position="164"/>
    </location>
</feature>
<dbReference type="OrthoDB" id="8999510at2"/>
<keyword evidence="5 7" id="KW-1133">Transmembrane helix</keyword>
<sequence>MPLAAFHALRRFTFQPGGAEVRRFARTLIGCLLSYGAARLATLPELYWAVITTLIVVTQPSLNQALITGRDQIIGAVIGATLGVLGLLAVVRGAAPLAVFAIGLVPLAALAAWRPTLRLACVTLVIVVLIPATGTGSPFERPIDRVLEILIGAGAALVVAFLMPNRAINAAHDRAGEIVRALGELIALYLRKPGDARTAEGLHRRSAAAEQALDDAITEAGREHILVPVKRSRENVIDKVVPMLTRLHRDALFLGQAFAGDTGLAGRLTVITREALGETADAIDALAKALAATLDADKRWQDENVKAARAAFERLRQVADQANASMEKNTVLSFVLNLLVTDFGDLVTTVEGKGDH</sequence>
<proteinExistence type="predicted"/>
<keyword evidence="6 7" id="KW-0472">Membrane</keyword>
<dbReference type="GO" id="GO:0005886">
    <property type="term" value="C:plasma membrane"/>
    <property type="evidence" value="ECO:0007669"/>
    <property type="project" value="UniProtKB-SubCell"/>
</dbReference>
<feature type="transmembrane region" description="Helical" evidence="7">
    <location>
        <begin position="97"/>
        <end position="113"/>
    </location>
</feature>
<comment type="subcellular location">
    <subcellularLocation>
        <location evidence="1">Cell membrane</location>
        <topology evidence="1">Multi-pass membrane protein</topology>
    </subcellularLocation>
</comment>
<dbReference type="Proteomes" id="UP000054893">
    <property type="component" value="Unassembled WGS sequence"/>
</dbReference>
<dbReference type="RefSeq" id="WP_075643251.1">
    <property type="nucleotide sequence ID" value="NZ_FCOC02000003.1"/>
</dbReference>
<organism evidence="8 9">
    <name type="scientific">Caballeronia sordidicola</name>
    <name type="common">Burkholderia sordidicola</name>
    <dbReference type="NCBI Taxonomy" id="196367"/>
    <lineage>
        <taxon>Bacteria</taxon>
        <taxon>Pseudomonadati</taxon>
        <taxon>Pseudomonadota</taxon>
        <taxon>Betaproteobacteria</taxon>
        <taxon>Burkholderiales</taxon>
        <taxon>Burkholderiaceae</taxon>
        <taxon>Caballeronia</taxon>
    </lineage>
</organism>
<name>A0A158FJ56_CABSO</name>
<keyword evidence="2" id="KW-0813">Transport</keyword>